<feature type="compositionally biased region" description="Basic residues" evidence="1">
    <location>
        <begin position="1356"/>
        <end position="1365"/>
    </location>
</feature>
<reference evidence="3" key="1">
    <citation type="submission" date="2021-01" db="EMBL/GenBank/DDBJ databases">
        <authorList>
            <person name="Corre E."/>
            <person name="Pelletier E."/>
            <person name="Niang G."/>
            <person name="Scheremetjew M."/>
            <person name="Finn R."/>
            <person name="Kale V."/>
            <person name="Holt S."/>
            <person name="Cochrane G."/>
            <person name="Meng A."/>
            <person name="Brown T."/>
            <person name="Cohen L."/>
        </authorList>
    </citation>
    <scope>NUCLEOTIDE SEQUENCE</scope>
    <source>
        <strain evidence="3">CCMP 2712</strain>
    </source>
</reference>
<dbReference type="GO" id="GO:0005759">
    <property type="term" value="C:mitochondrial matrix"/>
    <property type="evidence" value="ECO:0007669"/>
    <property type="project" value="TreeGrafter"/>
</dbReference>
<dbReference type="InterPro" id="IPR058917">
    <property type="entry name" value="RESC6_dom"/>
</dbReference>
<dbReference type="GO" id="GO:0000963">
    <property type="term" value="P:mitochondrial RNA processing"/>
    <property type="evidence" value="ECO:0007669"/>
    <property type="project" value="TreeGrafter"/>
</dbReference>
<dbReference type="GO" id="GO:0003723">
    <property type="term" value="F:RNA binding"/>
    <property type="evidence" value="ECO:0007669"/>
    <property type="project" value="TreeGrafter"/>
</dbReference>
<name>A0A7S4NQ99_GUITH</name>
<proteinExistence type="predicted"/>
<evidence type="ECO:0000256" key="1">
    <source>
        <dbReference type="SAM" id="MobiDB-lite"/>
    </source>
</evidence>
<dbReference type="SMART" id="SM00952">
    <property type="entry name" value="RAP"/>
    <property type="match status" value="1"/>
</dbReference>
<dbReference type="PANTHER" id="PTHR21228">
    <property type="entry name" value="FAST LEU-RICH DOMAIN-CONTAINING"/>
    <property type="match status" value="1"/>
</dbReference>
<dbReference type="PANTHER" id="PTHR21228:SF40">
    <property type="entry name" value="LD45607P"/>
    <property type="match status" value="1"/>
</dbReference>
<sequence length="1396" mass="156992">MIINAFARRRMFPRNLYESIATYAQRIPPDEYNAQSVAIFLNSFSKSPFSSSPILDYLAIVTQHLDRSAWDTQSTALVLNSYARLNRREEEIFEAFVPIILSFGMSDFSSQNIANIVNAYAKVGMKEEKVLKHMKQAVLFLQSSRCDSQAVANILNAYSRLEMYDQELFAHLNKMATEISTSKFSSQAIANILNANAKVGNKDMKLFSHFSRFITSVGHAPRDASAVDEDSDNDDDSPNFSSVGKLVYDTQAIANILNAFSKLEIKDETIFNHFEGLILSTPDDKWEAQALALVLNAYAKLDLGSYEVFFRLFHVVKTMKAGNTNAQAISNIVNAMAKTELKDKELLDMLKERILDRDPSDFSAQSISSILNAYAKLEEMDEELFCFLSRITQSLPAHMFQPQAIANIVNSFIKAEIEDEKLFSFLSSLALTIDPSAYNGQAIGVIANAYIRKAEIDRPLFSFLNSVATTLSPSSFEPQNLALIANAYSRFEIFSEHLFHFIFEMILCTSFSASDFQNIAVLMTAIVKVEMFDDDPLAVDAMRYLARMLRRITPETSNPHALGNVIFAYSKFLQLVDRDGEEEELEKEDDPSSIFSHLAFLTCHLTPSELDPSSFTLLLSAFTRANYFDEELAVFFESVGVLLPLDQFDLTIMASILHTISRSSFFPTSKIPSYFSSRIKETSALAFNGQNLVLITAAYAKSDWKDELLYEHLVQVGCELPSSEWNGQSCSNYLNALARLNELELLERSRMEQAFRHLSSIICSTPVHLYEGVFDAQNIAIITNAFARMDINDRRLLEHLSLIVQQMHPDLFDAQATSNIVHAYMRLDVEEETRKYLMDFMAVVILFLDAQSDFNAQAISNIVNAFAKLDQVDVKVFEHLAFAAQLIPLEDFNAQAVANILNAYSRVQKDLSDQDCHVDIDALFLHLASAAKRIDPLLLDIQNVANVMNALARATLRDVDLVRHLFKRVAIALEEEEPMEAQAASNVMHALAVLDIRDDALVRQACQMVSRIRFLGDEDQGIANICWSSAVLQIDDQHLLEWCRRTASSRIHEMSWTCLRQVHQLLLTLELDRLLPPGVSVTQSLHDLLYADAAGEEKISLPAPSKGGGRGRAASETMSWEQLVRAAATNLVLCALNETGVTLTSNQPLVSISPSTARQALYSRFLSEVTSSRLQTDVVDHMEQLGVTCTEEFIDLSVGYSLDILMPSLGCALEVDGPFHFLLNSYERSGSTKMKHRHLEQIGYKFHAIPFWEWPKVGPSEEKLAYLRQILRNLSSSSDELSGKVAMHLKAREEFEAALLHNKSRRKAVDCGSKTYHRRERALSKVAEQREEVEDEQGGMYELSLDYSIEDAGDRKPRKKTKRSKQPVEDDEAWSPSYDPFESGLSQSRISSHDPA</sequence>
<dbReference type="GO" id="GO:0044528">
    <property type="term" value="P:regulation of mitochondrial mRNA stability"/>
    <property type="evidence" value="ECO:0007669"/>
    <property type="project" value="TreeGrafter"/>
</dbReference>
<organism evidence="3">
    <name type="scientific">Guillardia theta</name>
    <name type="common">Cryptophyte</name>
    <name type="synonym">Cryptomonas phi</name>
    <dbReference type="NCBI Taxonomy" id="55529"/>
    <lineage>
        <taxon>Eukaryota</taxon>
        <taxon>Cryptophyceae</taxon>
        <taxon>Pyrenomonadales</taxon>
        <taxon>Geminigeraceae</taxon>
        <taxon>Guillardia</taxon>
    </lineage>
</organism>
<dbReference type="EMBL" id="HBKN01020032">
    <property type="protein sequence ID" value="CAE2300648.1"/>
    <property type="molecule type" value="Transcribed_RNA"/>
</dbReference>
<gene>
    <name evidence="3" type="ORF">GTHE00462_LOCUS15778</name>
</gene>
<dbReference type="InterPro" id="IPR013584">
    <property type="entry name" value="RAP"/>
</dbReference>
<dbReference type="InterPro" id="IPR050870">
    <property type="entry name" value="FAST_kinase"/>
</dbReference>
<evidence type="ECO:0000259" key="2">
    <source>
        <dbReference type="PROSITE" id="PS51286"/>
    </source>
</evidence>
<protein>
    <recommendedName>
        <fullName evidence="2">RAP domain-containing protein</fullName>
    </recommendedName>
</protein>
<dbReference type="Pfam" id="PF08373">
    <property type="entry name" value="RAP"/>
    <property type="match status" value="1"/>
</dbReference>
<feature type="region of interest" description="Disordered" evidence="1">
    <location>
        <begin position="1343"/>
        <end position="1396"/>
    </location>
</feature>
<accession>A0A7S4NQ99</accession>
<dbReference type="PROSITE" id="PS51286">
    <property type="entry name" value="RAP"/>
    <property type="match status" value="1"/>
</dbReference>
<feature type="domain" description="RAP" evidence="2">
    <location>
        <begin position="1211"/>
        <end position="1269"/>
    </location>
</feature>
<evidence type="ECO:0000313" key="3">
    <source>
        <dbReference type="EMBL" id="CAE2300648.1"/>
    </source>
</evidence>
<dbReference type="GO" id="GO:0035770">
    <property type="term" value="C:ribonucleoprotein granule"/>
    <property type="evidence" value="ECO:0007669"/>
    <property type="project" value="TreeGrafter"/>
</dbReference>
<dbReference type="Pfam" id="PF26188">
    <property type="entry name" value="RESC6"/>
    <property type="match status" value="3"/>
</dbReference>